<dbReference type="EMBL" id="CAUYUJ010021681">
    <property type="protein sequence ID" value="CAK0906379.1"/>
    <property type="molecule type" value="Genomic_DNA"/>
</dbReference>
<keyword evidence="1" id="KW-0813">Transport</keyword>
<protein>
    <recommendedName>
        <fullName evidence="5">Electron transfer flavoprotein subunit beta</fullName>
    </recommendedName>
</protein>
<dbReference type="PANTHER" id="PTHR21294:SF8">
    <property type="entry name" value="ELECTRON TRANSFER FLAVOPROTEIN SUBUNIT BETA"/>
    <property type="match status" value="1"/>
</dbReference>
<sequence length="146" mass="15404">MRALVAVKRVVDYAVKVRVRADKTAVELENVKMSMNPFCEIAVEEGLRLKADTDRMQKVVPQAAPQGARAVPAGRLWEAAETLRQALAMGADRAIHLKTPLPLPGAATAGRGQAAAAGRRQGAAERGLIRQAGQAFAAAPLQACLA</sequence>
<gene>
    <name evidence="3" type="ORF">PCOR1329_LOCUS81710</name>
</gene>
<organism evidence="3 4">
    <name type="scientific">Prorocentrum cordatum</name>
    <dbReference type="NCBI Taxonomy" id="2364126"/>
    <lineage>
        <taxon>Eukaryota</taxon>
        <taxon>Sar</taxon>
        <taxon>Alveolata</taxon>
        <taxon>Dinophyceae</taxon>
        <taxon>Prorocentrales</taxon>
        <taxon>Prorocentraceae</taxon>
        <taxon>Prorocentrum</taxon>
    </lineage>
</organism>
<proteinExistence type="predicted"/>
<evidence type="ECO:0000256" key="1">
    <source>
        <dbReference type="ARBA" id="ARBA00022448"/>
    </source>
</evidence>
<keyword evidence="4" id="KW-1185">Reference proteome</keyword>
<keyword evidence="2" id="KW-0249">Electron transport</keyword>
<dbReference type="PANTHER" id="PTHR21294">
    <property type="entry name" value="ELECTRON TRANSFER FLAVOPROTEIN BETA-SUBUNIT"/>
    <property type="match status" value="1"/>
</dbReference>
<dbReference type="SUPFAM" id="SSF52402">
    <property type="entry name" value="Adenine nucleotide alpha hydrolases-like"/>
    <property type="match status" value="1"/>
</dbReference>
<dbReference type="InterPro" id="IPR014729">
    <property type="entry name" value="Rossmann-like_a/b/a_fold"/>
</dbReference>
<feature type="non-terminal residue" evidence="3">
    <location>
        <position position="146"/>
    </location>
</feature>
<evidence type="ECO:0000313" key="4">
    <source>
        <dbReference type="Proteomes" id="UP001189429"/>
    </source>
</evidence>
<dbReference type="InterPro" id="IPR012255">
    <property type="entry name" value="ETF_b"/>
</dbReference>
<name>A0ABN9Y6F9_9DINO</name>
<comment type="caution">
    <text evidence="3">The sequence shown here is derived from an EMBL/GenBank/DDBJ whole genome shotgun (WGS) entry which is preliminary data.</text>
</comment>
<accession>A0ABN9Y6F9</accession>
<evidence type="ECO:0008006" key="5">
    <source>
        <dbReference type="Google" id="ProtNLM"/>
    </source>
</evidence>
<evidence type="ECO:0000256" key="2">
    <source>
        <dbReference type="ARBA" id="ARBA00022982"/>
    </source>
</evidence>
<reference evidence="3" key="1">
    <citation type="submission" date="2023-10" db="EMBL/GenBank/DDBJ databases">
        <authorList>
            <person name="Chen Y."/>
            <person name="Shah S."/>
            <person name="Dougan E. K."/>
            <person name="Thang M."/>
            <person name="Chan C."/>
        </authorList>
    </citation>
    <scope>NUCLEOTIDE SEQUENCE [LARGE SCALE GENOMIC DNA]</scope>
</reference>
<evidence type="ECO:0000313" key="3">
    <source>
        <dbReference type="EMBL" id="CAK0906379.1"/>
    </source>
</evidence>
<dbReference type="Proteomes" id="UP001189429">
    <property type="component" value="Unassembled WGS sequence"/>
</dbReference>
<dbReference type="Gene3D" id="3.40.50.620">
    <property type="entry name" value="HUPs"/>
    <property type="match status" value="1"/>
</dbReference>